<feature type="domain" description="Flagellin N-terminal" evidence="5">
    <location>
        <begin position="3"/>
        <end position="138"/>
    </location>
</feature>
<evidence type="ECO:0000256" key="3">
    <source>
        <dbReference type="ARBA" id="ARBA00023143"/>
    </source>
</evidence>
<keyword evidence="7" id="KW-0966">Cell projection</keyword>
<gene>
    <name evidence="7" type="primary">flgL</name>
    <name evidence="7" type="ORF">CLOACE_10090</name>
</gene>
<dbReference type="STRING" id="1121290.CLAOCE_10090"/>
<feature type="domain" description="Flagellin C-terminal" evidence="6">
    <location>
        <begin position="431"/>
        <end position="504"/>
    </location>
</feature>
<reference evidence="7 8" key="1">
    <citation type="submission" date="2016-06" db="EMBL/GenBank/DDBJ databases">
        <title>Genome sequence of Clostridium acetireducens DSM 10703.</title>
        <authorList>
            <person name="Poehlein A."/>
            <person name="Fluechter S."/>
            <person name="Duerre P."/>
            <person name="Daniel R."/>
        </authorList>
    </citation>
    <scope>NUCLEOTIDE SEQUENCE [LARGE SCALE GENOMIC DNA]</scope>
    <source>
        <strain evidence="7 8">DSM 10703</strain>
    </source>
</reference>
<dbReference type="Proteomes" id="UP000175744">
    <property type="component" value="Unassembled WGS sequence"/>
</dbReference>
<proteinExistence type="inferred from homology"/>
<dbReference type="AlphaFoldDB" id="A0A1E8EZE9"/>
<sequence>MRITNKMLANNFLADMRLNLENLQTLQQQSTSGKEIRKPSDNPFKAVRAMQMHTDIATNKQYNENIKDTRNWLDETDTALGQLGNQMTRVRELLVSAGNAAYGSSERQKIKDEINQIVDTMSQILNSSFDGKYIFAGTRGTTKPTTIINRWETTSLVDKDGNIVKDSVAKLEGNYEGEINVDYVIKVEGKKVKVSTNKGATFDKEVKKDSEGKYDLGSGLKITIADGNLGKEFKFSCTSAQNSELAYNDKYGEELDLNKLPIEDLENWNGKFKINGQEIEVKELKIDTTNDENSSKPEELAEQINMQIKDKDIKASIYYVEGKPYIEIKSQKGEKIEITNSVDKDNKEIQLPKALEITKSNKKQLDIMGERLITEVSQGVTIEYNVTAVEIIQFTDETGEKRDLRDILKKIVDHLDSGDPAKVKEICNGDIEAIDKASNNILKLRSQVGAKQNRMKAAEEKNTQENFDMTEILSKTEDIDLTEKTMQYATMLSVYMASLQTSARVLQPTLMDYVR</sequence>
<keyword evidence="7" id="KW-0969">Cilium</keyword>
<dbReference type="OrthoDB" id="9758307at2"/>
<evidence type="ECO:0000313" key="8">
    <source>
        <dbReference type="Proteomes" id="UP000175744"/>
    </source>
</evidence>
<evidence type="ECO:0000256" key="1">
    <source>
        <dbReference type="ARBA" id="ARBA00004365"/>
    </source>
</evidence>
<dbReference type="GO" id="GO:0009424">
    <property type="term" value="C:bacterial-type flagellum hook"/>
    <property type="evidence" value="ECO:0007669"/>
    <property type="project" value="InterPro"/>
</dbReference>
<dbReference type="GO" id="GO:0005198">
    <property type="term" value="F:structural molecule activity"/>
    <property type="evidence" value="ECO:0007669"/>
    <property type="project" value="InterPro"/>
</dbReference>
<dbReference type="GO" id="GO:0071973">
    <property type="term" value="P:bacterial-type flagellum-dependent cell motility"/>
    <property type="evidence" value="ECO:0007669"/>
    <property type="project" value="InterPro"/>
</dbReference>
<dbReference type="PANTHER" id="PTHR42792">
    <property type="entry name" value="FLAGELLIN"/>
    <property type="match status" value="1"/>
</dbReference>
<feature type="coiled-coil region" evidence="4">
    <location>
        <begin position="434"/>
        <end position="461"/>
    </location>
</feature>
<keyword evidence="3" id="KW-0975">Bacterial flagellum</keyword>
<keyword evidence="8" id="KW-1185">Reference proteome</keyword>
<dbReference type="NCBIfam" id="TIGR02550">
    <property type="entry name" value="flagell_flgL"/>
    <property type="match status" value="1"/>
</dbReference>
<evidence type="ECO:0000259" key="5">
    <source>
        <dbReference type="Pfam" id="PF00669"/>
    </source>
</evidence>
<dbReference type="InterPro" id="IPR046358">
    <property type="entry name" value="Flagellin_C"/>
</dbReference>
<dbReference type="Gene3D" id="1.20.1330.10">
    <property type="entry name" value="f41 fragment of flagellin, N-terminal domain"/>
    <property type="match status" value="2"/>
</dbReference>
<accession>A0A1E8EZE9</accession>
<dbReference type="PANTHER" id="PTHR42792:SF1">
    <property type="entry name" value="FLAGELLAR HOOK-ASSOCIATED PROTEIN 3"/>
    <property type="match status" value="1"/>
</dbReference>
<keyword evidence="4" id="KW-0175">Coiled coil</keyword>
<name>A0A1E8EZE9_9CLOT</name>
<comment type="caution">
    <text evidence="7">The sequence shown here is derived from an EMBL/GenBank/DDBJ whole genome shotgun (WGS) entry which is preliminary data.</text>
</comment>
<dbReference type="EMBL" id="LZFO01000011">
    <property type="protein sequence ID" value="OFI06509.1"/>
    <property type="molecule type" value="Genomic_DNA"/>
</dbReference>
<dbReference type="Pfam" id="PF00669">
    <property type="entry name" value="Flagellin_N"/>
    <property type="match status" value="1"/>
</dbReference>
<dbReference type="InterPro" id="IPR001492">
    <property type="entry name" value="Flagellin"/>
</dbReference>
<evidence type="ECO:0000256" key="4">
    <source>
        <dbReference type="SAM" id="Coils"/>
    </source>
</evidence>
<dbReference type="InterPro" id="IPR001029">
    <property type="entry name" value="Flagellin_N"/>
</dbReference>
<evidence type="ECO:0000313" key="7">
    <source>
        <dbReference type="EMBL" id="OFI06509.1"/>
    </source>
</evidence>
<dbReference type="Pfam" id="PF00700">
    <property type="entry name" value="Flagellin_C"/>
    <property type="match status" value="1"/>
</dbReference>
<dbReference type="SUPFAM" id="SSF64518">
    <property type="entry name" value="Phase 1 flagellin"/>
    <property type="match status" value="1"/>
</dbReference>
<dbReference type="PATRIC" id="fig|1121290.3.peg.1008"/>
<organism evidence="7 8">
    <name type="scientific">Clostridium acetireducens DSM 10703</name>
    <dbReference type="NCBI Taxonomy" id="1121290"/>
    <lineage>
        <taxon>Bacteria</taxon>
        <taxon>Bacillati</taxon>
        <taxon>Bacillota</taxon>
        <taxon>Clostridia</taxon>
        <taxon>Eubacteriales</taxon>
        <taxon>Clostridiaceae</taxon>
        <taxon>Clostridium</taxon>
    </lineage>
</organism>
<evidence type="ECO:0000259" key="6">
    <source>
        <dbReference type="Pfam" id="PF00700"/>
    </source>
</evidence>
<dbReference type="RefSeq" id="WP_070109943.1">
    <property type="nucleotide sequence ID" value="NZ_LZFO01000011.1"/>
</dbReference>
<comment type="subcellular location">
    <subcellularLocation>
        <location evidence="1">Bacterial flagellum</location>
    </subcellularLocation>
</comment>
<dbReference type="InterPro" id="IPR013384">
    <property type="entry name" value="Flagell_FlgL"/>
</dbReference>
<evidence type="ECO:0000256" key="2">
    <source>
        <dbReference type="ARBA" id="ARBA00005709"/>
    </source>
</evidence>
<keyword evidence="7" id="KW-0282">Flagellum</keyword>
<comment type="similarity">
    <text evidence="2">Belongs to the bacterial flagellin family.</text>
</comment>
<protein>
    <submittedName>
        <fullName evidence="7">Flagellar hook-associated protein 3</fullName>
    </submittedName>
</protein>